<comment type="similarity">
    <text evidence="7">Belongs to the IspD/TarI cytidylyltransferase family. IspD subfamily.</text>
</comment>
<feature type="domain" description="2-C-methyl-D-erythritol 2,4-cyclodiphosphate synthase" evidence="15">
    <location>
        <begin position="240"/>
        <end position="392"/>
    </location>
</feature>
<dbReference type="HAMAP" id="MF_00107">
    <property type="entry name" value="IspF"/>
    <property type="match status" value="1"/>
</dbReference>
<dbReference type="GO" id="GO:0008685">
    <property type="term" value="F:2-C-methyl-D-erythritol 2,4-cyclodiphosphate synthase activity"/>
    <property type="evidence" value="ECO:0007669"/>
    <property type="project" value="UniProtKB-EC"/>
</dbReference>
<dbReference type="Pfam" id="PF02542">
    <property type="entry name" value="YgbB"/>
    <property type="match status" value="1"/>
</dbReference>
<comment type="caution">
    <text evidence="16">The sequence shown here is derived from an EMBL/GenBank/DDBJ whole genome shotgun (WGS) entry which is preliminary data.</text>
</comment>
<keyword evidence="11 14" id="KW-0414">Isoprene biosynthesis</keyword>
<dbReference type="HAMAP" id="MF_01520">
    <property type="entry name" value="IspDF"/>
    <property type="match status" value="1"/>
</dbReference>
<dbReference type="Pfam" id="PF01128">
    <property type="entry name" value="IspD"/>
    <property type="match status" value="1"/>
</dbReference>
<name>A0ABU4RMC5_9HYPH</name>
<evidence type="ECO:0000259" key="15">
    <source>
        <dbReference type="Pfam" id="PF02542"/>
    </source>
</evidence>
<feature type="binding site" evidence="14">
    <location>
        <position position="246"/>
    </location>
    <ligand>
        <name>a divalent metal cation</name>
        <dbReference type="ChEBI" id="CHEBI:60240"/>
    </ligand>
</feature>
<dbReference type="Gene3D" id="3.30.1330.50">
    <property type="entry name" value="2-C-methyl-D-erythritol 2,4-cyclodiphosphate synthase"/>
    <property type="match status" value="1"/>
</dbReference>
<keyword evidence="17" id="KW-1185">Reference proteome</keyword>
<evidence type="ECO:0000256" key="1">
    <source>
        <dbReference type="ARBA" id="ARBA00000200"/>
    </source>
</evidence>
<dbReference type="InterPro" id="IPR026596">
    <property type="entry name" value="IspD/F"/>
</dbReference>
<dbReference type="PANTHER" id="PTHR43181:SF1">
    <property type="entry name" value="2-C-METHYL-D-ERYTHRITOL 2,4-CYCLODIPHOSPHATE SYNTHASE, CHLOROPLASTIC"/>
    <property type="match status" value="1"/>
</dbReference>
<keyword evidence="12 14" id="KW-0456">Lyase</keyword>
<gene>
    <name evidence="14" type="primary">ispDF</name>
    <name evidence="16" type="ORF">SCD90_04740</name>
</gene>
<feature type="site" description="Transition state stabilizer" evidence="14">
    <location>
        <position position="272"/>
    </location>
</feature>
<comment type="function">
    <text evidence="14">Bifunctional enzyme that catalyzes the formation of 4-diphosphocytidyl-2-C-methyl-D-erythritol from CTP and 2-C-methyl-D-erythritol 4-phosphate (MEP) (IspD), and catalyzes the conversion of 4-diphosphocytidyl-2-C-methyl-D-erythritol 2-phosphate (CDP-ME2P) to 2-C-methyl-D-erythritol 2,4-cyclodiphosphate (ME-CPP) with a corresponding release of cytidine 5-monophosphate (CMP) (IspF).</text>
</comment>
<dbReference type="RefSeq" id="WP_319843480.1">
    <property type="nucleotide sequence ID" value="NZ_JAXAFJ010000002.1"/>
</dbReference>
<keyword evidence="10 14" id="KW-0479">Metal-binding</keyword>
<keyword evidence="8 14" id="KW-0808">Transferase</keyword>
<feature type="site" description="Positions MEP for the nucleophilic attack" evidence="14">
    <location>
        <position position="161"/>
    </location>
</feature>
<evidence type="ECO:0000256" key="2">
    <source>
        <dbReference type="ARBA" id="ARBA00001282"/>
    </source>
</evidence>
<feature type="region of interest" description="2-C-methyl-D-erythritol 2,4-cyclodiphosphate synthase" evidence="14">
    <location>
        <begin position="240"/>
        <end position="396"/>
    </location>
</feature>
<accession>A0ABU4RMC5</accession>
<comment type="similarity">
    <text evidence="14">In the N-terminal section; belongs to the IspD/TarI cytidylyltransferase family. IspD subfamily.</text>
</comment>
<comment type="similarity">
    <text evidence="14">In the C-terminal section; belongs to the IspF family.</text>
</comment>
<dbReference type="PANTHER" id="PTHR43181">
    <property type="entry name" value="2-C-METHYL-D-ERYTHRITOL 2,4-CYCLODIPHOSPHATE SYNTHASE, CHLOROPLASTIC"/>
    <property type="match status" value="1"/>
</dbReference>
<proteinExistence type="inferred from homology"/>
<dbReference type="InterPro" id="IPR034683">
    <property type="entry name" value="IspD/TarI"/>
</dbReference>
<protein>
    <recommendedName>
        <fullName evidence="14">Bifunctional enzyme IspD/IspF</fullName>
    </recommendedName>
    <domain>
        <recommendedName>
            <fullName evidence="14">2-C-methyl-D-erythritol 4-phosphate cytidylyltransferase</fullName>
            <ecNumber evidence="14">2.7.7.60</ecNumber>
        </recommendedName>
        <alternativeName>
            <fullName evidence="14">4-diphosphocytidyl-2C-methyl-D-erythritol synthase</fullName>
        </alternativeName>
        <alternativeName>
            <fullName evidence="14">MEP cytidylyltransferase</fullName>
            <shortName evidence="14">MCT</shortName>
        </alternativeName>
    </domain>
    <domain>
        <recommendedName>
            <fullName evidence="14">2-C-methyl-D-erythritol 2,4-cyclodiphosphate synthase</fullName>
            <shortName evidence="14">MECDP-synthase</shortName>
            <shortName evidence="14">MECPP-synthase</shortName>
            <shortName evidence="14">MECPS</shortName>
            <ecNumber evidence="14">4.6.1.12</ecNumber>
        </recommendedName>
    </domain>
</protein>
<evidence type="ECO:0000256" key="5">
    <source>
        <dbReference type="ARBA" id="ARBA00004787"/>
    </source>
</evidence>
<dbReference type="SUPFAM" id="SSF53448">
    <property type="entry name" value="Nucleotide-diphospho-sugar transferases"/>
    <property type="match status" value="1"/>
</dbReference>
<dbReference type="PROSITE" id="PS01295">
    <property type="entry name" value="ISPD"/>
    <property type="match status" value="1"/>
</dbReference>
<dbReference type="InterPro" id="IPR003526">
    <property type="entry name" value="MECDP_synthase"/>
</dbReference>
<dbReference type="GO" id="GO:0050518">
    <property type="term" value="F:2-C-methyl-D-erythritol 4-phosphate cytidylyltransferase activity"/>
    <property type="evidence" value="ECO:0007669"/>
    <property type="project" value="UniProtKB-EC"/>
</dbReference>
<feature type="binding site" evidence="14">
    <location>
        <begin position="272"/>
        <end position="273"/>
    </location>
    <ligand>
        <name>4-CDP-2-C-methyl-D-erythritol 2-phosphate</name>
        <dbReference type="ChEBI" id="CHEBI:57919"/>
    </ligand>
</feature>
<dbReference type="SUPFAM" id="SSF69765">
    <property type="entry name" value="IpsF-like"/>
    <property type="match status" value="1"/>
</dbReference>
<dbReference type="InterPro" id="IPR036571">
    <property type="entry name" value="MECDP_synthase_sf"/>
</dbReference>
<evidence type="ECO:0000256" key="4">
    <source>
        <dbReference type="ARBA" id="ARBA00004709"/>
    </source>
</evidence>
<evidence type="ECO:0000313" key="16">
    <source>
        <dbReference type="EMBL" id="MDX6805363.1"/>
    </source>
</evidence>
<dbReference type="Proteomes" id="UP001274321">
    <property type="component" value="Unassembled WGS sequence"/>
</dbReference>
<comment type="catalytic activity">
    <reaction evidence="2 14">
        <text>2-C-methyl-D-erythritol 4-phosphate + CTP + H(+) = 4-CDP-2-C-methyl-D-erythritol + diphosphate</text>
        <dbReference type="Rhea" id="RHEA:13429"/>
        <dbReference type="ChEBI" id="CHEBI:15378"/>
        <dbReference type="ChEBI" id="CHEBI:33019"/>
        <dbReference type="ChEBI" id="CHEBI:37563"/>
        <dbReference type="ChEBI" id="CHEBI:57823"/>
        <dbReference type="ChEBI" id="CHEBI:58262"/>
        <dbReference type="EC" id="2.7.7.60"/>
    </reaction>
</comment>
<evidence type="ECO:0000313" key="17">
    <source>
        <dbReference type="Proteomes" id="UP001274321"/>
    </source>
</evidence>
<organism evidence="16 17">
    <name type="scientific">Terrihabitans rhizophilus</name>
    <dbReference type="NCBI Taxonomy" id="3092662"/>
    <lineage>
        <taxon>Bacteria</taxon>
        <taxon>Pseudomonadati</taxon>
        <taxon>Pseudomonadota</taxon>
        <taxon>Alphaproteobacteria</taxon>
        <taxon>Hyphomicrobiales</taxon>
        <taxon>Terrihabitans</taxon>
    </lineage>
</organism>
<feature type="binding site" evidence="14">
    <location>
        <position position="377"/>
    </location>
    <ligand>
        <name>4-CDP-2-C-methyl-D-erythritol 2-phosphate</name>
        <dbReference type="ChEBI" id="CHEBI:57919"/>
    </ligand>
</feature>
<evidence type="ECO:0000256" key="7">
    <source>
        <dbReference type="ARBA" id="ARBA00009789"/>
    </source>
</evidence>
<evidence type="ECO:0000256" key="6">
    <source>
        <dbReference type="ARBA" id="ARBA00008480"/>
    </source>
</evidence>
<dbReference type="CDD" id="cd00554">
    <property type="entry name" value="MECDP_synthase"/>
    <property type="match status" value="1"/>
</dbReference>
<feature type="binding site" evidence="14">
    <location>
        <begin position="294"/>
        <end position="296"/>
    </location>
    <ligand>
        <name>4-CDP-2-C-methyl-D-erythritol 2-phosphate</name>
        <dbReference type="ChEBI" id="CHEBI:57919"/>
    </ligand>
</feature>
<feature type="binding site" evidence="14">
    <location>
        <begin position="246"/>
        <end position="248"/>
    </location>
    <ligand>
        <name>4-CDP-2-C-methyl-D-erythritol 2-phosphate</name>
        <dbReference type="ChEBI" id="CHEBI:57919"/>
    </ligand>
</feature>
<feature type="site" description="Transition state stabilizer" evidence="14">
    <location>
        <position position="31"/>
    </location>
</feature>
<dbReference type="NCBIfam" id="TIGR00453">
    <property type="entry name" value="ispD"/>
    <property type="match status" value="1"/>
</dbReference>
<dbReference type="EMBL" id="JAXAFJ010000002">
    <property type="protein sequence ID" value="MDX6805363.1"/>
    <property type="molecule type" value="Genomic_DNA"/>
</dbReference>
<evidence type="ECO:0000256" key="9">
    <source>
        <dbReference type="ARBA" id="ARBA00022695"/>
    </source>
</evidence>
<evidence type="ECO:0000256" key="8">
    <source>
        <dbReference type="ARBA" id="ARBA00022679"/>
    </source>
</evidence>
<evidence type="ECO:0000256" key="13">
    <source>
        <dbReference type="ARBA" id="ARBA00023268"/>
    </source>
</evidence>
<keyword evidence="9 14" id="KW-0548">Nucleotidyltransferase</keyword>
<dbReference type="InterPro" id="IPR029044">
    <property type="entry name" value="Nucleotide-diphossugar_trans"/>
</dbReference>
<dbReference type="NCBIfam" id="TIGR00151">
    <property type="entry name" value="ispF"/>
    <property type="match status" value="1"/>
</dbReference>
<dbReference type="EC" id="2.7.7.60" evidence="14"/>
<dbReference type="NCBIfam" id="NF006899">
    <property type="entry name" value="PRK09382.1"/>
    <property type="match status" value="1"/>
</dbReference>
<feature type="binding site" evidence="14">
    <location>
        <position position="248"/>
    </location>
    <ligand>
        <name>a divalent metal cation</name>
        <dbReference type="ChEBI" id="CHEBI:60240"/>
    </ligand>
</feature>
<feature type="binding site" evidence="14">
    <location>
        <position position="380"/>
    </location>
    <ligand>
        <name>4-CDP-2-C-methyl-D-erythritol 2-phosphate</name>
        <dbReference type="ChEBI" id="CHEBI:57919"/>
    </ligand>
</feature>
<comment type="similarity">
    <text evidence="6">Belongs to the IspF family.</text>
</comment>
<comment type="catalytic activity">
    <reaction evidence="1 14">
        <text>4-CDP-2-C-methyl-D-erythritol 2-phosphate = 2-C-methyl-D-erythritol 2,4-cyclic diphosphate + CMP</text>
        <dbReference type="Rhea" id="RHEA:23864"/>
        <dbReference type="ChEBI" id="CHEBI:57919"/>
        <dbReference type="ChEBI" id="CHEBI:58483"/>
        <dbReference type="ChEBI" id="CHEBI:60377"/>
        <dbReference type="EC" id="4.6.1.12"/>
    </reaction>
</comment>
<comment type="pathway">
    <text evidence="5 14">Isoprenoid biosynthesis; isopentenyl diphosphate biosynthesis via DXP pathway; isopentenyl diphosphate from 1-deoxy-D-xylulose 5-phosphate: step 2/6.</text>
</comment>
<feature type="site" description="Positions MEP for the nucleophilic attack" evidence="14">
    <location>
        <position position="218"/>
    </location>
</feature>
<evidence type="ECO:0000256" key="10">
    <source>
        <dbReference type="ARBA" id="ARBA00022723"/>
    </source>
</evidence>
<comment type="pathway">
    <text evidence="4 14">Isoprenoid biosynthesis; isopentenyl diphosphate biosynthesis via DXP pathway; isopentenyl diphosphate from 1-deoxy-D-xylulose 5-phosphate: step 4/6.</text>
</comment>
<feature type="region of interest" description="2-C-methyl-D-erythritol 4-phosphate cytidylyltransferase" evidence="14">
    <location>
        <begin position="1"/>
        <end position="239"/>
    </location>
</feature>
<comment type="cofactor">
    <cofactor evidence="3 14">
        <name>a divalent metal cation</name>
        <dbReference type="ChEBI" id="CHEBI:60240"/>
    </cofactor>
</comment>
<feature type="binding site" evidence="14">
    <location>
        <begin position="370"/>
        <end position="373"/>
    </location>
    <ligand>
        <name>4-CDP-2-C-methyl-D-erythritol 2-phosphate</name>
        <dbReference type="ChEBI" id="CHEBI:57919"/>
    </ligand>
</feature>
<dbReference type="InterPro" id="IPR001228">
    <property type="entry name" value="IspD"/>
</dbReference>
<evidence type="ECO:0000256" key="3">
    <source>
        <dbReference type="ARBA" id="ARBA00001968"/>
    </source>
</evidence>
<dbReference type="PROSITE" id="PS01350">
    <property type="entry name" value="ISPF"/>
    <property type="match status" value="1"/>
</dbReference>
<dbReference type="InterPro" id="IPR020555">
    <property type="entry name" value="MECDP_synthase_CS"/>
</dbReference>
<feature type="binding site" evidence="14">
    <location>
        <position position="280"/>
    </location>
    <ligand>
        <name>a divalent metal cation</name>
        <dbReference type="ChEBI" id="CHEBI:60240"/>
    </ligand>
</feature>
<feature type="site" description="Transition state stabilizer" evidence="14">
    <location>
        <position position="22"/>
    </location>
</feature>
<comment type="caution">
    <text evidence="14">Lacks conserved residue(s) required for the propagation of feature annotation.</text>
</comment>
<dbReference type="CDD" id="cd02516">
    <property type="entry name" value="CDP-ME_synthetase"/>
    <property type="match status" value="1"/>
</dbReference>
<dbReference type="InterPro" id="IPR018294">
    <property type="entry name" value="ISPD_synthase_CS"/>
</dbReference>
<evidence type="ECO:0000256" key="12">
    <source>
        <dbReference type="ARBA" id="ARBA00023239"/>
    </source>
</evidence>
<evidence type="ECO:0000256" key="14">
    <source>
        <dbReference type="HAMAP-Rule" id="MF_01520"/>
    </source>
</evidence>
<feature type="site" description="Transition state stabilizer" evidence="14">
    <location>
        <position position="371"/>
    </location>
</feature>
<keyword evidence="13 14" id="KW-0511">Multifunctional enzyme</keyword>
<dbReference type="Gene3D" id="3.90.550.10">
    <property type="entry name" value="Spore Coat Polysaccharide Biosynthesis Protein SpsA, Chain A"/>
    <property type="match status" value="1"/>
</dbReference>
<dbReference type="EC" id="4.6.1.12" evidence="14"/>
<reference evidence="16 17" key="1">
    <citation type="submission" date="2023-11" db="EMBL/GenBank/DDBJ databases">
        <authorList>
            <person name="Bao R."/>
        </authorList>
    </citation>
    <scope>NUCLEOTIDE SEQUENCE [LARGE SCALE GENOMIC DNA]</scope>
    <source>
        <strain evidence="16 17">PJ23</strain>
    </source>
</reference>
<sequence>MSQSGSELKVAVLVVAAGRGTRAGGAGGPAKQYRHIAGRAVLTHTLEAFAAHPRVAQILTVIHADDRDLYDEAVGGFAKTLEPVIGGATRQDSVRNGLKALEDHRPDLVLIHDAARPFVSREVIDRSIQAATEHGAAVPVAAVVDTVCMVEAGQRGETLDRNRLGSVQTPQAFRFADILAAHLRAERDGRDDFTDDGAVASHQGLTIGVFPGDPMNTKLTTAEDFSRAEERLLFSLPDVRNGTGFDVHAFCPGDHVVLAGIKVPHDQGLLGHSDADVALHAITDAIFGALADGDIGSHFPPSDPQWKGADSAQFLAYAVDRVKARGGMLAHVDVCIMGEAPKVGPHRAAMQARIAEICGLTIDRVGVKATTTEQLGFVGRREGLAAIASATIRLPV</sequence>
<dbReference type="HAMAP" id="MF_00108">
    <property type="entry name" value="IspD"/>
    <property type="match status" value="1"/>
</dbReference>
<evidence type="ECO:0000256" key="11">
    <source>
        <dbReference type="ARBA" id="ARBA00023229"/>
    </source>
</evidence>